<evidence type="ECO:0000256" key="3">
    <source>
        <dbReference type="ARBA" id="ARBA00022723"/>
    </source>
</evidence>
<evidence type="ECO:0000256" key="2">
    <source>
        <dbReference type="ARBA" id="ARBA00006576"/>
    </source>
</evidence>
<dbReference type="InterPro" id="IPR002125">
    <property type="entry name" value="CMP_dCMP_dom"/>
</dbReference>
<dbReference type="Pfam" id="PF00383">
    <property type="entry name" value="dCMP_cyt_deam_1"/>
    <property type="match status" value="1"/>
</dbReference>
<evidence type="ECO:0000259" key="9">
    <source>
        <dbReference type="PROSITE" id="PS51747"/>
    </source>
</evidence>
<dbReference type="InterPro" id="IPR016192">
    <property type="entry name" value="APOBEC/CMP_deaminase_Zn-bd"/>
</dbReference>
<evidence type="ECO:0000256" key="6">
    <source>
        <dbReference type="PIRSR" id="PIRSR006019-1"/>
    </source>
</evidence>
<sequence>MSPESGRKTKDKGQKPDGVTDYKRPTWDEYFMEVMETVSKRATCERGRSGCVIVKDKQIVATGYVGSAPGDDHCDEVGHLYQERLNPDGTTSNHCVRTIHAEQNAICQAAKKGASIDGGTLYCRMTPCAVCAKMIVSCGIKRVVAQRKYHDGKLSEDLFEKCGVDLEYIYNEMQEYNNQSGFKIK</sequence>
<keyword evidence="10" id="KW-0131">Cell cycle</keyword>
<feature type="active site" description="Proton donor" evidence="6">
    <location>
        <position position="102"/>
    </location>
</feature>
<feature type="binding site" evidence="7">
    <location>
        <position position="100"/>
    </location>
    <ligand>
        <name>Zn(2+)</name>
        <dbReference type="ChEBI" id="CHEBI:29105"/>
        <note>catalytic</note>
    </ligand>
</feature>
<dbReference type="GO" id="GO:0004132">
    <property type="term" value="F:dCMP deaminase activity"/>
    <property type="evidence" value="ECO:0007669"/>
    <property type="project" value="InterPro"/>
</dbReference>
<accession>A0A2H0W6K8</accession>
<evidence type="ECO:0000256" key="8">
    <source>
        <dbReference type="SAM" id="MobiDB-lite"/>
    </source>
</evidence>
<feature type="domain" description="CMP/dCMP-type deaminase" evidence="9">
    <location>
        <begin position="26"/>
        <end position="165"/>
    </location>
</feature>
<comment type="caution">
    <text evidence="10">The sequence shown here is derived from an EMBL/GenBank/DDBJ whole genome shotgun (WGS) entry which is preliminary data.</text>
</comment>
<dbReference type="SUPFAM" id="SSF53927">
    <property type="entry name" value="Cytidine deaminase-like"/>
    <property type="match status" value="1"/>
</dbReference>
<dbReference type="GO" id="GO:0006220">
    <property type="term" value="P:pyrimidine nucleotide metabolic process"/>
    <property type="evidence" value="ECO:0007669"/>
    <property type="project" value="InterPro"/>
</dbReference>
<evidence type="ECO:0000256" key="1">
    <source>
        <dbReference type="ARBA" id="ARBA00001947"/>
    </source>
</evidence>
<feature type="binding site" evidence="7">
    <location>
        <position position="131"/>
    </location>
    <ligand>
        <name>Zn(2+)</name>
        <dbReference type="ChEBI" id="CHEBI:29105"/>
        <note>catalytic</note>
    </ligand>
</feature>
<feature type="binding site" evidence="7">
    <location>
        <position position="128"/>
    </location>
    <ligand>
        <name>Zn(2+)</name>
        <dbReference type="ChEBI" id="CHEBI:29105"/>
        <note>catalytic</note>
    </ligand>
</feature>
<name>A0A2H0W6K8_9BACT</name>
<feature type="region of interest" description="Disordered" evidence="8">
    <location>
        <begin position="1"/>
        <end position="22"/>
    </location>
</feature>
<dbReference type="GO" id="GO:0005737">
    <property type="term" value="C:cytoplasm"/>
    <property type="evidence" value="ECO:0007669"/>
    <property type="project" value="TreeGrafter"/>
</dbReference>
<dbReference type="CDD" id="cd01286">
    <property type="entry name" value="deoxycytidylate_deaminase"/>
    <property type="match status" value="1"/>
</dbReference>
<evidence type="ECO:0000256" key="7">
    <source>
        <dbReference type="PIRSR" id="PIRSR006019-2"/>
    </source>
</evidence>
<dbReference type="EMBL" id="PEZW01000014">
    <property type="protein sequence ID" value="PIS07712.1"/>
    <property type="molecule type" value="Genomic_DNA"/>
</dbReference>
<dbReference type="Proteomes" id="UP000231382">
    <property type="component" value="Unassembled WGS sequence"/>
</dbReference>
<dbReference type="GO" id="GO:0008270">
    <property type="term" value="F:zinc ion binding"/>
    <property type="evidence" value="ECO:0007669"/>
    <property type="project" value="InterPro"/>
</dbReference>
<keyword evidence="4" id="KW-0378">Hydrolase</keyword>
<dbReference type="InterPro" id="IPR035105">
    <property type="entry name" value="Deoxycytidylate_deaminase_dom"/>
</dbReference>
<dbReference type="AlphaFoldDB" id="A0A2H0W6K8"/>
<comment type="cofactor">
    <cofactor evidence="1 7">
        <name>Zn(2+)</name>
        <dbReference type="ChEBI" id="CHEBI:29105"/>
    </cofactor>
</comment>
<evidence type="ECO:0000313" key="10">
    <source>
        <dbReference type="EMBL" id="PIS07712.1"/>
    </source>
</evidence>
<dbReference type="PIRSF" id="PIRSF006019">
    <property type="entry name" value="dCMP_deaminase"/>
    <property type="match status" value="1"/>
</dbReference>
<comment type="similarity">
    <text evidence="2">Belongs to the cytidine and deoxycytidylate deaminase family.</text>
</comment>
<gene>
    <name evidence="10" type="ORF">COT78_01940</name>
</gene>
<keyword evidence="5 7" id="KW-0862">Zinc</keyword>
<dbReference type="InterPro" id="IPR016193">
    <property type="entry name" value="Cytidine_deaminase-like"/>
</dbReference>
<dbReference type="InterPro" id="IPR016473">
    <property type="entry name" value="dCMP_deaminase"/>
</dbReference>
<dbReference type="PROSITE" id="PS51747">
    <property type="entry name" value="CYT_DCMP_DEAMINASES_2"/>
    <property type="match status" value="1"/>
</dbReference>
<evidence type="ECO:0000256" key="5">
    <source>
        <dbReference type="ARBA" id="ARBA00022833"/>
    </source>
</evidence>
<dbReference type="PROSITE" id="PS00903">
    <property type="entry name" value="CYT_DCMP_DEAMINASES_1"/>
    <property type="match status" value="1"/>
</dbReference>
<protein>
    <submittedName>
        <fullName evidence="10">Cell division protein DedD</fullName>
    </submittedName>
</protein>
<keyword evidence="3 7" id="KW-0479">Metal-binding</keyword>
<evidence type="ECO:0000256" key="4">
    <source>
        <dbReference type="ARBA" id="ARBA00022801"/>
    </source>
</evidence>
<dbReference type="PANTHER" id="PTHR11086">
    <property type="entry name" value="DEOXYCYTIDYLATE DEAMINASE-RELATED"/>
    <property type="match status" value="1"/>
</dbReference>
<keyword evidence="10" id="KW-0132">Cell division</keyword>
<dbReference type="Gene3D" id="3.40.140.10">
    <property type="entry name" value="Cytidine Deaminase, domain 2"/>
    <property type="match status" value="1"/>
</dbReference>
<proteinExistence type="inferred from homology"/>
<dbReference type="PANTHER" id="PTHR11086:SF18">
    <property type="entry name" value="DEOXYCYTIDYLATE DEAMINASE"/>
    <property type="match status" value="1"/>
</dbReference>
<reference evidence="11" key="1">
    <citation type="submission" date="2017-09" db="EMBL/GenBank/DDBJ databases">
        <title>Depth-based differentiation of microbial function through sediment-hosted aquifers and enrichment of novel symbionts in the deep terrestrial subsurface.</title>
        <authorList>
            <person name="Probst A.J."/>
            <person name="Ladd B."/>
            <person name="Jarett J.K."/>
            <person name="Geller-Mcgrath D.E."/>
            <person name="Sieber C.M.K."/>
            <person name="Emerson J.B."/>
            <person name="Anantharaman K."/>
            <person name="Thomas B.C."/>
            <person name="Malmstrom R."/>
            <person name="Stieglmeier M."/>
            <person name="Klingl A."/>
            <person name="Woyke T."/>
            <person name="Ryan C.M."/>
            <person name="Banfield J.F."/>
        </authorList>
    </citation>
    <scope>NUCLEOTIDE SEQUENCE [LARGE SCALE GENOMIC DNA]</scope>
</reference>
<dbReference type="InterPro" id="IPR015517">
    <property type="entry name" value="dCMP_deaminase-rel"/>
</dbReference>
<dbReference type="GO" id="GO:0051301">
    <property type="term" value="P:cell division"/>
    <property type="evidence" value="ECO:0007669"/>
    <property type="project" value="UniProtKB-KW"/>
</dbReference>
<evidence type="ECO:0000313" key="11">
    <source>
        <dbReference type="Proteomes" id="UP000231382"/>
    </source>
</evidence>
<organism evidence="10 11">
    <name type="scientific">Candidatus Berkelbacteria bacterium CG10_big_fil_rev_8_21_14_0_10_43_13</name>
    <dbReference type="NCBI Taxonomy" id="1974514"/>
    <lineage>
        <taxon>Bacteria</taxon>
        <taxon>Candidatus Berkelbacteria</taxon>
    </lineage>
</organism>